<sequence length="122" mass="12992">MVYGKQTLKLETTATKPCSLKGAAINACEMMLHSYSISYRIPALTVRLSAIIYGGIMDDNLLLDLEQDNSGKNGTVGLLHIQDAVVGIGAALERGQIGEVYNIGGQCDCSPNFVQLLAKVCS</sequence>
<proteinExistence type="predicted"/>
<gene>
    <name evidence="1" type="ORF">OFLC_LOCUS15745</name>
</gene>
<dbReference type="STRING" id="387005.A0A183I7N3"/>
<keyword evidence="2" id="KW-1185">Reference proteome</keyword>
<accession>A0A183I7N3</accession>
<dbReference type="Proteomes" id="UP000267606">
    <property type="component" value="Unassembled WGS sequence"/>
</dbReference>
<dbReference type="EMBL" id="UZAJ01042759">
    <property type="protein sequence ID" value="VDP23591.1"/>
    <property type="molecule type" value="Genomic_DNA"/>
</dbReference>
<reference evidence="3" key="1">
    <citation type="submission" date="2016-06" db="UniProtKB">
        <authorList>
            <consortium name="WormBaseParasite"/>
        </authorList>
    </citation>
    <scope>IDENTIFICATION</scope>
</reference>
<evidence type="ECO:0000313" key="2">
    <source>
        <dbReference type="Proteomes" id="UP000267606"/>
    </source>
</evidence>
<name>A0A183I7N3_9BILA</name>
<protein>
    <submittedName>
        <fullName evidence="3">Epimerase domain-containing protein</fullName>
    </submittedName>
</protein>
<dbReference type="Gene3D" id="3.40.50.720">
    <property type="entry name" value="NAD(P)-binding Rossmann-like Domain"/>
    <property type="match status" value="1"/>
</dbReference>
<dbReference type="InterPro" id="IPR036291">
    <property type="entry name" value="NAD(P)-bd_dom_sf"/>
</dbReference>
<dbReference type="SUPFAM" id="SSF51735">
    <property type="entry name" value="NAD(P)-binding Rossmann-fold domains"/>
    <property type="match status" value="1"/>
</dbReference>
<organism evidence="3">
    <name type="scientific">Onchocerca flexuosa</name>
    <dbReference type="NCBI Taxonomy" id="387005"/>
    <lineage>
        <taxon>Eukaryota</taxon>
        <taxon>Metazoa</taxon>
        <taxon>Ecdysozoa</taxon>
        <taxon>Nematoda</taxon>
        <taxon>Chromadorea</taxon>
        <taxon>Rhabditida</taxon>
        <taxon>Spirurina</taxon>
        <taxon>Spiruromorpha</taxon>
        <taxon>Filarioidea</taxon>
        <taxon>Onchocercidae</taxon>
        <taxon>Onchocerca</taxon>
    </lineage>
</organism>
<evidence type="ECO:0000313" key="3">
    <source>
        <dbReference type="WBParaSite" id="OFLC_0001575801-mRNA-1"/>
    </source>
</evidence>
<evidence type="ECO:0000313" key="1">
    <source>
        <dbReference type="EMBL" id="VDP23591.1"/>
    </source>
</evidence>
<reference evidence="1 2" key="2">
    <citation type="submission" date="2018-11" db="EMBL/GenBank/DDBJ databases">
        <authorList>
            <consortium name="Pathogen Informatics"/>
        </authorList>
    </citation>
    <scope>NUCLEOTIDE SEQUENCE [LARGE SCALE GENOMIC DNA]</scope>
</reference>
<dbReference type="WBParaSite" id="OFLC_0001575801-mRNA-1">
    <property type="protein sequence ID" value="OFLC_0001575801-mRNA-1"/>
    <property type="gene ID" value="OFLC_0001575801"/>
</dbReference>
<dbReference type="AlphaFoldDB" id="A0A183I7N3"/>